<dbReference type="InterPro" id="IPR020847">
    <property type="entry name" value="AP_endonuclease_F1_BS"/>
</dbReference>
<feature type="binding site" evidence="8">
    <location>
        <position position="11"/>
    </location>
    <ligand>
        <name>Mg(2+)</name>
        <dbReference type="ChEBI" id="CHEBI:18420"/>
        <label>1</label>
    </ligand>
</feature>
<dbReference type="SUPFAM" id="SSF56219">
    <property type="entry name" value="DNase I-like"/>
    <property type="match status" value="1"/>
</dbReference>
<gene>
    <name evidence="12" type="ORF">PYX00_011929</name>
</gene>
<dbReference type="InterPro" id="IPR004808">
    <property type="entry name" value="AP_endonuc_1"/>
</dbReference>
<feature type="binding site" evidence="8">
    <location>
        <position position="249"/>
    </location>
    <ligand>
        <name>Mg(2+)</name>
        <dbReference type="ChEBI" id="CHEBI:18420"/>
        <label>1</label>
    </ligand>
</feature>
<dbReference type="InterPro" id="IPR036691">
    <property type="entry name" value="Endo/exonu/phosph_ase_sf"/>
</dbReference>
<proteinExistence type="inferred from homology"/>
<evidence type="ECO:0000256" key="9">
    <source>
        <dbReference type="PIRSR" id="PIRSR604808-3"/>
    </source>
</evidence>
<evidence type="ECO:0000259" key="11">
    <source>
        <dbReference type="Pfam" id="PF03372"/>
    </source>
</evidence>
<keyword evidence="5" id="KW-0378">Hydrolase</keyword>
<comment type="cofactor">
    <cofactor evidence="8 10">
        <name>Mg(2+)</name>
        <dbReference type="ChEBI" id="CHEBI:18420"/>
    </cofactor>
    <cofactor evidence="8 10">
        <name>Mn(2+)</name>
        <dbReference type="ChEBI" id="CHEBI:29035"/>
    </cofactor>
    <text evidence="8 10">Probably binds two magnesium or manganese ions per subunit.</text>
</comment>
<dbReference type="PROSITE" id="PS51435">
    <property type="entry name" value="AP_NUCLEASE_F1_4"/>
    <property type="match status" value="1"/>
</dbReference>
<dbReference type="NCBIfam" id="TIGR00195">
    <property type="entry name" value="exoDNase_III"/>
    <property type="match status" value="1"/>
</dbReference>
<feature type="binding site" evidence="8">
    <location>
        <position position="248"/>
    </location>
    <ligand>
        <name>Mg(2+)</name>
        <dbReference type="ChEBI" id="CHEBI:18420"/>
        <label>1</label>
    </ligand>
</feature>
<feature type="active site" evidence="7">
    <location>
        <position position="111"/>
    </location>
</feature>
<feature type="binding site" evidence="8">
    <location>
        <position position="153"/>
    </location>
    <ligand>
        <name>Mg(2+)</name>
        <dbReference type="ChEBI" id="CHEBI:18420"/>
        <label>1</label>
    </ligand>
</feature>
<evidence type="ECO:0000256" key="10">
    <source>
        <dbReference type="RuleBase" id="RU362131"/>
    </source>
</evidence>
<organism evidence="12">
    <name type="scientific">Menopon gallinae</name>
    <name type="common">poultry shaft louse</name>
    <dbReference type="NCBI Taxonomy" id="328185"/>
    <lineage>
        <taxon>Eukaryota</taxon>
        <taxon>Metazoa</taxon>
        <taxon>Ecdysozoa</taxon>
        <taxon>Arthropoda</taxon>
        <taxon>Hexapoda</taxon>
        <taxon>Insecta</taxon>
        <taxon>Pterygota</taxon>
        <taxon>Neoptera</taxon>
        <taxon>Paraneoptera</taxon>
        <taxon>Psocodea</taxon>
        <taxon>Troctomorpha</taxon>
        <taxon>Phthiraptera</taxon>
        <taxon>Amblycera</taxon>
        <taxon>Menoponidae</taxon>
        <taxon>Menopon</taxon>
    </lineage>
</organism>
<feature type="active site" description="Proton acceptor" evidence="7">
    <location>
        <position position="249"/>
    </location>
</feature>
<dbReference type="Pfam" id="PF03372">
    <property type="entry name" value="Exo_endo_phos"/>
    <property type="match status" value="1"/>
</dbReference>
<feature type="binding site" evidence="8">
    <location>
        <position position="151"/>
    </location>
    <ligand>
        <name>Mg(2+)</name>
        <dbReference type="ChEBI" id="CHEBI:18420"/>
        <label>1</label>
    </ligand>
</feature>
<evidence type="ECO:0000256" key="6">
    <source>
        <dbReference type="ARBA" id="ARBA00022842"/>
    </source>
</evidence>
<evidence type="ECO:0000256" key="5">
    <source>
        <dbReference type="ARBA" id="ARBA00022801"/>
    </source>
</evidence>
<accession>A0AAW2H936</accession>
<feature type="active site" description="Proton donor/acceptor" evidence="7">
    <location>
        <position position="151"/>
    </location>
</feature>
<dbReference type="PANTHER" id="PTHR22748">
    <property type="entry name" value="AP ENDONUCLEASE"/>
    <property type="match status" value="1"/>
</dbReference>
<evidence type="ECO:0000256" key="3">
    <source>
        <dbReference type="ARBA" id="ARBA00012115"/>
    </source>
</evidence>
<keyword evidence="8" id="KW-0464">Manganese</keyword>
<evidence type="ECO:0000313" key="12">
    <source>
        <dbReference type="EMBL" id="KAL0266211.1"/>
    </source>
</evidence>
<dbReference type="GO" id="GO:0006284">
    <property type="term" value="P:base-excision repair"/>
    <property type="evidence" value="ECO:0007669"/>
    <property type="project" value="TreeGrafter"/>
</dbReference>
<dbReference type="EMBL" id="JARGDH010000006">
    <property type="protein sequence ID" value="KAL0266211.1"/>
    <property type="molecule type" value="Genomic_DNA"/>
</dbReference>
<keyword evidence="4 8" id="KW-0479">Metal-binding</keyword>
<reference evidence="12" key="1">
    <citation type="journal article" date="2024" name="Gigascience">
        <title>Chromosome-level genome of the poultry shaft louse Menopon gallinae provides insight into the host-switching and adaptive evolution of parasitic lice.</title>
        <authorList>
            <person name="Xu Y."/>
            <person name="Ma L."/>
            <person name="Liu S."/>
            <person name="Liang Y."/>
            <person name="Liu Q."/>
            <person name="He Z."/>
            <person name="Tian L."/>
            <person name="Duan Y."/>
            <person name="Cai W."/>
            <person name="Li H."/>
            <person name="Song F."/>
        </authorList>
    </citation>
    <scope>NUCLEOTIDE SEQUENCE</scope>
    <source>
        <strain evidence="12">Cailab_2023a</strain>
    </source>
</reference>
<comment type="similarity">
    <text evidence="2 10">Belongs to the DNA repair enzymes AP/ExoA family.</text>
</comment>
<dbReference type="Gene3D" id="3.60.10.10">
    <property type="entry name" value="Endonuclease/exonuclease/phosphatase"/>
    <property type="match status" value="1"/>
</dbReference>
<evidence type="ECO:0000256" key="1">
    <source>
        <dbReference type="ARBA" id="ARBA00000493"/>
    </source>
</evidence>
<dbReference type="GO" id="GO:0003906">
    <property type="term" value="F:DNA-(apurinic or apyrimidinic site) endonuclease activity"/>
    <property type="evidence" value="ECO:0007669"/>
    <property type="project" value="TreeGrafter"/>
</dbReference>
<feature type="domain" description="Endonuclease/exonuclease/phosphatase" evidence="11">
    <location>
        <begin position="8"/>
        <end position="249"/>
    </location>
</feature>
<dbReference type="GO" id="GO:0008081">
    <property type="term" value="F:phosphoric diester hydrolase activity"/>
    <property type="evidence" value="ECO:0007669"/>
    <property type="project" value="TreeGrafter"/>
</dbReference>
<evidence type="ECO:0000256" key="7">
    <source>
        <dbReference type="PIRSR" id="PIRSR604808-1"/>
    </source>
</evidence>
<dbReference type="EC" id="3.1.11.2" evidence="3"/>
<feature type="binding site" evidence="8">
    <location>
        <position position="39"/>
    </location>
    <ligand>
        <name>Mg(2+)</name>
        <dbReference type="ChEBI" id="CHEBI:18420"/>
        <label>1</label>
    </ligand>
</feature>
<evidence type="ECO:0000256" key="8">
    <source>
        <dbReference type="PIRSR" id="PIRSR604808-2"/>
    </source>
</evidence>
<feature type="site" description="Interaction with DNA substrate" evidence="9">
    <location>
        <position position="249"/>
    </location>
</feature>
<dbReference type="NCBIfam" id="TIGR00633">
    <property type="entry name" value="xth"/>
    <property type="match status" value="1"/>
</dbReference>
<dbReference type="PANTHER" id="PTHR22748:SF6">
    <property type="entry name" value="DNA-(APURINIC OR APYRIMIDINIC SITE) ENDONUCLEASE"/>
    <property type="match status" value="1"/>
</dbReference>
<sequence length="265" mass="30983">MQGVLNLISWNVNGLRAIARKNFFPFLHHYKPDILALQEIKAEETQLGEEFNIPGYFRYLASSTQRKGYSGVAIYSRLKPLSICTLSEEKFKNEGRSLIIEYNSFFLINAYFPNSQDLGKRLGYKLEFLEHLSQKVKQIRSLSKHVIVCGDYNIAHRAIDLSHPEANVNSPGFLKEEREWMDSFLQENMIDTFRYLHPQKKEAYSWWSYRTKARQRNIGWRIDYFCVNNEAKAGIKDARILQEVLGSDHCPVQLLWQVPQKDLLS</sequence>
<dbReference type="AlphaFoldDB" id="A0AAW2H936"/>
<dbReference type="GO" id="GO:0008311">
    <property type="term" value="F:double-stranded DNA 3'-5' DNA exonuclease activity"/>
    <property type="evidence" value="ECO:0007669"/>
    <property type="project" value="UniProtKB-EC"/>
</dbReference>
<protein>
    <recommendedName>
        <fullName evidence="3">exodeoxyribonuclease III</fullName>
        <ecNumber evidence="3">3.1.11.2</ecNumber>
    </recommendedName>
</protein>
<evidence type="ECO:0000256" key="4">
    <source>
        <dbReference type="ARBA" id="ARBA00022723"/>
    </source>
</evidence>
<feature type="site" description="Transition state stabilizer" evidence="9">
    <location>
        <position position="153"/>
    </location>
</feature>
<keyword evidence="10" id="KW-0234">DNA repair</keyword>
<dbReference type="GO" id="GO:0003677">
    <property type="term" value="F:DNA binding"/>
    <property type="evidence" value="ECO:0007669"/>
    <property type="project" value="InterPro"/>
</dbReference>
<keyword evidence="6 8" id="KW-0460">Magnesium</keyword>
<dbReference type="GO" id="GO:0046872">
    <property type="term" value="F:metal ion binding"/>
    <property type="evidence" value="ECO:0007669"/>
    <property type="project" value="UniProtKB-KW"/>
</dbReference>
<dbReference type="PROSITE" id="PS00726">
    <property type="entry name" value="AP_NUCLEASE_F1_1"/>
    <property type="match status" value="1"/>
</dbReference>
<dbReference type="InterPro" id="IPR005135">
    <property type="entry name" value="Endo/exonuclease/phosphatase"/>
</dbReference>
<comment type="caution">
    <text evidence="12">The sequence shown here is derived from an EMBL/GenBank/DDBJ whole genome shotgun (WGS) entry which is preliminary data.</text>
</comment>
<feature type="site" description="Important for catalytic activity" evidence="9">
    <location>
        <position position="223"/>
    </location>
</feature>
<evidence type="ECO:0000256" key="2">
    <source>
        <dbReference type="ARBA" id="ARBA00007092"/>
    </source>
</evidence>
<comment type="catalytic activity">
    <reaction evidence="1">
        <text>Exonucleolytic cleavage in the 3'- to 5'-direction to yield nucleoside 5'-phosphates.</text>
        <dbReference type="EC" id="3.1.11.2"/>
    </reaction>
</comment>
<keyword evidence="10" id="KW-0227">DNA damage</keyword>
<name>A0AAW2H936_9NEOP</name>